<evidence type="ECO:0000313" key="5">
    <source>
        <dbReference type="Proteomes" id="UP001162834"/>
    </source>
</evidence>
<evidence type="ECO:0000256" key="1">
    <source>
        <dbReference type="ARBA" id="ARBA00001933"/>
    </source>
</evidence>
<dbReference type="Gene3D" id="3.40.640.10">
    <property type="entry name" value="Type I PLP-dependent aspartate aminotransferase-like (Major domain)"/>
    <property type="match status" value="1"/>
</dbReference>
<organism evidence="4 5">
    <name type="scientific">Capillimicrobium parvum</name>
    <dbReference type="NCBI Taxonomy" id="2884022"/>
    <lineage>
        <taxon>Bacteria</taxon>
        <taxon>Bacillati</taxon>
        <taxon>Actinomycetota</taxon>
        <taxon>Thermoleophilia</taxon>
        <taxon>Solirubrobacterales</taxon>
        <taxon>Capillimicrobiaceae</taxon>
        <taxon>Capillimicrobium</taxon>
    </lineage>
</organism>
<keyword evidence="5" id="KW-1185">Reference proteome</keyword>
<dbReference type="InterPro" id="IPR015421">
    <property type="entry name" value="PyrdxlP-dep_Trfase_major"/>
</dbReference>
<dbReference type="EC" id="2.8.1.7" evidence="4"/>
<dbReference type="SUPFAM" id="SSF53383">
    <property type="entry name" value="PLP-dependent transferases"/>
    <property type="match status" value="1"/>
</dbReference>
<dbReference type="Pfam" id="PF00266">
    <property type="entry name" value="Aminotran_5"/>
    <property type="match status" value="1"/>
</dbReference>
<dbReference type="Gene3D" id="3.90.1150.10">
    <property type="entry name" value="Aspartate Aminotransferase, domain 1"/>
    <property type="match status" value="1"/>
</dbReference>
<evidence type="ECO:0000313" key="4">
    <source>
        <dbReference type="EMBL" id="UGS36205.1"/>
    </source>
</evidence>
<dbReference type="EMBL" id="CP087164">
    <property type="protein sequence ID" value="UGS36205.1"/>
    <property type="molecule type" value="Genomic_DNA"/>
</dbReference>
<evidence type="ECO:0000256" key="2">
    <source>
        <dbReference type="ARBA" id="ARBA00022898"/>
    </source>
</evidence>
<dbReference type="Proteomes" id="UP001162834">
    <property type="component" value="Chromosome"/>
</dbReference>
<reference evidence="4" key="1">
    <citation type="journal article" date="2022" name="Int. J. Syst. Evol. Microbiol.">
        <title>Pseudomonas aegrilactucae sp. nov. and Pseudomonas morbosilactucae sp. nov., pathogens causing bacterial rot of lettuce in Japan.</title>
        <authorList>
            <person name="Sawada H."/>
            <person name="Fujikawa T."/>
            <person name="Satou M."/>
        </authorList>
    </citation>
    <scope>NUCLEOTIDE SEQUENCE</scope>
    <source>
        <strain evidence="4">0166_1</strain>
    </source>
</reference>
<feature type="domain" description="Aminotransferase class V" evidence="3">
    <location>
        <begin position="40"/>
        <end position="304"/>
    </location>
</feature>
<dbReference type="KEGG" id="sbae:DSM104329_02605"/>
<sequence length="368" mass="38247">MEPAGLRAHFPVLRPRAEGGSDIAYLNAGTCGPLADTTVEAARAMLDAGAAHGRAHPFFERMLGLQVRQRAAYAARLGTAPENVALTTSTSEGMVRVLAGMDLGPEDEVITSDQEHPGLLGPLGALHRRTGAHVRIVPFAGVAEAVGPATRMVACSHVSWVGGEVAPAELREVAASGVPVLLDGAQGAGAVAVDVDALGCTFYGAAGQKWMCGAIGSGMLYVAPSWQDRLPPIGPTYLNLVDAAQGLAAEPHPDARRHDASALAPEGTAAAVAADELMAEFGWEAAGERAAGLASWLVDELRARGREVAPRGRTTLVSWVEDDPAGFVARAGEAGIVIRNLPGWPYVRASVGAWNDERDLERLLGLVS</sequence>
<keyword evidence="2" id="KW-0663">Pyridoxal phosphate</keyword>
<proteinExistence type="predicted"/>
<protein>
    <submittedName>
        <fullName evidence="4">Cysteine desulfurase SufS</fullName>
        <ecNumber evidence="4">2.8.1.7</ecNumber>
    </submittedName>
</protein>
<comment type="cofactor">
    <cofactor evidence="1">
        <name>pyridoxal 5'-phosphate</name>
        <dbReference type="ChEBI" id="CHEBI:597326"/>
    </cofactor>
</comment>
<dbReference type="GO" id="GO:0031071">
    <property type="term" value="F:cysteine desulfurase activity"/>
    <property type="evidence" value="ECO:0007669"/>
    <property type="project" value="UniProtKB-EC"/>
</dbReference>
<accession>A0A9E6XXT7</accession>
<evidence type="ECO:0000259" key="3">
    <source>
        <dbReference type="Pfam" id="PF00266"/>
    </source>
</evidence>
<dbReference type="InterPro" id="IPR015424">
    <property type="entry name" value="PyrdxlP-dep_Trfase"/>
</dbReference>
<gene>
    <name evidence="4" type="primary">sufS_1</name>
    <name evidence="4" type="ORF">DSM104329_02605</name>
</gene>
<dbReference type="InterPro" id="IPR015422">
    <property type="entry name" value="PyrdxlP-dep_Trfase_small"/>
</dbReference>
<name>A0A9E6XXT7_9ACTN</name>
<dbReference type="RefSeq" id="WP_259315878.1">
    <property type="nucleotide sequence ID" value="NZ_CP087164.1"/>
</dbReference>
<dbReference type="PANTHER" id="PTHR43586">
    <property type="entry name" value="CYSTEINE DESULFURASE"/>
    <property type="match status" value="1"/>
</dbReference>
<keyword evidence="4" id="KW-0808">Transferase</keyword>
<dbReference type="PANTHER" id="PTHR43586:SF8">
    <property type="entry name" value="CYSTEINE DESULFURASE 1, CHLOROPLASTIC"/>
    <property type="match status" value="1"/>
</dbReference>
<dbReference type="InterPro" id="IPR000192">
    <property type="entry name" value="Aminotrans_V_dom"/>
</dbReference>
<dbReference type="AlphaFoldDB" id="A0A9E6XXT7"/>